<keyword evidence="2" id="KW-1185">Reference proteome</keyword>
<name>A0AAE0XV30_9GAST</name>
<protein>
    <submittedName>
        <fullName evidence="1">Uncharacterized protein</fullName>
    </submittedName>
</protein>
<accession>A0AAE0XV30</accession>
<comment type="caution">
    <text evidence="1">The sequence shown here is derived from an EMBL/GenBank/DDBJ whole genome shotgun (WGS) entry which is preliminary data.</text>
</comment>
<evidence type="ECO:0000313" key="2">
    <source>
        <dbReference type="Proteomes" id="UP001283361"/>
    </source>
</evidence>
<gene>
    <name evidence="1" type="ORF">RRG08_011929</name>
</gene>
<dbReference type="Proteomes" id="UP001283361">
    <property type="component" value="Unassembled WGS sequence"/>
</dbReference>
<reference evidence="1" key="1">
    <citation type="journal article" date="2023" name="G3 (Bethesda)">
        <title>A reference genome for the long-term kleptoplast-retaining sea slug Elysia crispata morphotype clarki.</title>
        <authorList>
            <person name="Eastman K.E."/>
            <person name="Pendleton A.L."/>
            <person name="Shaikh M.A."/>
            <person name="Suttiyut T."/>
            <person name="Ogas R."/>
            <person name="Tomko P."/>
            <person name="Gavelis G."/>
            <person name="Widhalm J.R."/>
            <person name="Wisecaver J.H."/>
        </authorList>
    </citation>
    <scope>NUCLEOTIDE SEQUENCE</scope>
    <source>
        <strain evidence="1">ECLA1</strain>
    </source>
</reference>
<sequence length="178" mass="19863">MSPGLAVDVTPRDVEKPLVNTIKSFHQGRLGFRIIRKLYKLNFAPRIMGPGVIGMGREMRIVKSVSKRLSLVEQGRATRDLAIVLMILEGGKKHTRASELRFFAQSIRALRLSGFPVDLTPDEAKSGRCTGISRKSDPPFCTMRIHDAEIYTCRCLAHVSTPPFPKFSSVREDLIGNL</sequence>
<dbReference type="EMBL" id="JAWDGP010007482">
    <property type="protein sequence ID" value="KAK3716263.1"/>
    <property type="molecule type" value="Genomic_DNA"/>
</dbReference>
<organism evidence="1 2">
    <name type="scientific">Elysia crispata</name>
    <name type="common">lettuce slug</name>
    <dbReference type="NCBI Taxonomy" id="231223"/>
    <lineage>
        <taxon>Eukaryota</taxon>
        <taxon>Metazoa</taxon>
        <taxon>Spiralia</taxon>
        <taxon>Lophotrochozoa</taxon>
        <taxon>Mollusca</taxon>
        <taxon>Gastropoda</taxon>
        <taxon>Heterobranchia</taxon>
        <taxon>Euthyneura</taxon>
        <taxon>Panpulmonata</taxon>
        <taxon>Sacoglossa</taxon>
        <taxon>Placobranchoidea</taxon>
        <taxon>Plakobranchidae</taxon>
        <taxon>Elysia</taxon>
    </lineage>
</organism>
<dbReference type="AlphaFoldDB" id="A0AAE0XV30"/>
<evidence type="ECO:0000313" key="1">
    <source>
        <dbReference type="EMBL" id="KAK3716263.1"/>
    </source>
</evidence>
<proteinExistence type="predicted"/>